<sequence>MKTAFSAVAGVALIASSEAFSVGQQGTSSTQLHQYKTTKWSPQGGSSVGWDAAPAASSFSAPAPVEIAPVAAAPSGGAAPVNYSGVKWSPQGGAQPGVWGTAAAPAAAAPVAAAAAPVAAAPSAAKNYSGVKWSPQGGAQPGAWSGASTEEVASAWAAANDDDDSLPMPQMASYGSAPAAASNSGAKNYSGVKWSPQTGAVV</sequence>
<proteinExistence type="predicted"/>
<name>A0A7S2V6W1_9STRA</name>
<evidence type="ECO:0000256" key="2">
    <source>
        <dbReference type="SAM" id="SignalP"/>
    </source>
</evidence>
<keyword evidence="2" id="KW-0732">Signal</keyword>
<feature type="region of interest" description="Disordered" evidence="1">
    <location>
        <begin position="26"/>
        <end position="47"/>
    </location>
</feature>
<dbReference type="AlphaFoldDB" id="A0A7S2V6W1"/>
<organism evidence="3">
    <name type="scientific">Entomoneis paludosa</name>
    <dbReference type="NCBI Taxonomy" id="265537"/>
    <lineage>
        <taxon>Eukaryota</taxon>
        <taxon>Sar</taxon>
        <taxon>Stramenopiles</taxon>
        <taxon>Ochrophyta</taxon>
        <taxon>Bacillariophyta</taxon>
        <taxon>Bacillariophyceae</taxon>
        <taxon>Bacillariophycidae</taxon>
        <taxon>Entomoneidaceae</taxon>
        <taxon>Entomoneis</taxon>
    </lineage>
</organism>
<feature type="compositionally biased region" description="Polar residues" evidence="1">
    <location>
        <begin position="26"/>
        <end position="45"/>
    </location>
</feature>
<feature type="chain" id="PRO_5030708977" evidence="2">
    <location>
        <begin position="20"/>
        <end position="202"/>
    </location>
</feature>
<accession>A0A7S2V6W1</accession>
<protein>
    <submittedName>
        <fullName evidence="3">Uncharacterized protein</fullName>
    </submittedName>
</protein>
<evidence type="ECO:0000313" key="3">
    <source>
        <dbReference type="EMBL" id="CAD9939336.1"/>
    </source>
</evidence>
<feature type="signal peptide" evidence="2">
    <location>
        <begin position="1"/>
        <end position="19"/>
    </location>
</feature>
<dbReference type="EMBL" id="HBHT01000162">
    <property type="protein sequence ID" value="CAD9939336.1"/>
    <property type="molecule type" value="Transcribed_RNA"/>
</dbReference>
<reference evidence="3" key="1">
    <citation type="submission" date="2021-01" db="EMBL/GenBank/DDBJ databases">
        <authorList>
            <person name="Corre E."/>
            <person name="Pelletier E."/>
            <person name="Niang G."/>
            <person name="Scheremetjew M."/>
            <person name="Finn R."/>
            <person name="Kale V."/>
            <person name="Holt S."/>
            <person name="Cochrane G."/>
            <person name="Meng A."/>
            <person name="Brown T."/>
            <person name="Cohen L."/>
        </authorList>
    </citation>
    <scope>NUCLEOTIDE SEQUENCE</scope>
    <source>
        <strain evidence="3">CCMP125</strain>
    </source>
</reference>
<gene>
    <name evidence="3" type="ORF">APAL1065_LOCUS102</name>
</gene>
<evidence type="ECO:0000256" key="1">
    <source>
        <dbReference type="SAM" id="MobiDB-lite"/>
    </source>
</evidence>